<organism evidence="1 2">
    <name type="scientific">Morella rubra</name>
    <name type="common">Chinese bayberry</name>
    <dbReference type="NCBI Taxonomy" id="262757"/>
    <lineage>
        <taxon>Eukaryota</taxon>
        <taxon>Viridiplantae</taxon>
        <taxon>Streptophyta</taxon>
        <taxon>Embryophyta</taxon>
        <taxon>Tracheophyta</taxon>
        <taxon>Spermatophyta</taxon>
        <taxon>Magnoliopsida</taxon>
        <taxon>eudicotyledons</taxon>
        <taxon>Gunneridae</taxon>
        <taxon>Pentapetalae</taxon>
        <taxon>rosids</taxon>
        <taxon>fabids</taxon>
        <taxon>Fagales</taxon>
        <taxon>Myricaceae</taxon>
        <taxon>Morella</taxon>
    </lineage>
</organism>
<evidence type="ECO:0000313" key="2">
    <source>
        <dbReference type="Proteomes" id="UP000516437"/>
    </source>
</evidence>
<name>A0A6A1VBI6_9ROSI</name>
<evidence type="ECO:0000313" key="1">
    <source>
        <dbReference type="EMBL" id="KAB1210113.1"/>
    </source>
</evidence>
<dbReference type="Proteomes" id="UP000516437">
    <property type="component" value="Chromosome 6"/>
</dbReference>
<dbReference type="EMBL" id="RXIC02000024">
    <property type="protein sequence ID" value="KAB1210113.1"/>
    <property type="molecule type" value="Genomic_DNA"/>
</dbReference>
<proteinExistence type="predicted"/>
<sequence>MSIQMEDNSWVTGRTAIGDSLIQYFTQLFDSTNPSLPSDFANLISPVIVKKIPFSWIPFQRLWRYMIWLNLWDPINLLDPTAFRFSFTKNIGILLVLM</sequence>
<gene>
    <name evidence="1" type="ORF">CJ030_MR6G003921</name>
</gene>
<keyword evidence="2" id="KW-1185">Reference proteome</keyword>
<comment type="caution">
    <text evidence="1">The sequence shown here is derived from an EMBL/GenBank/DDBJ whole genome shotgun (WGS) entry which is preliminary data.</text>
</comment>
<accession>A0A6A1VBI6</accession>
<reference evidence="1 2" key="1">
    <citation type="journal article" date="2019" name="Plant Biotechnol. J.">
        <title>The red bayberry genome and genetic basis of sex determination.</title>
        <authorList>
            <person name="Jia H.M."/>
            <person name="Jia H.J."/>
            <person name="Cai Q.L."/>
            <person name="Wang Y."/>
            <person name="Zhao H.B."/>
            <person name="Yang W.F."/>
            <person name="Wang G.Y."/>
            <person name="Li Y.H."/>
            <person name="Zhan D.L."/>
            <person name="Shen Y.T."/>
            <person name="Niu Q.F."/>
            <person name="Chang L."/>
            <person name="Qiu J."/>
            <person name="Zhao L."/>
            <person name="Xie H.B."/>
            <person name="Fu W.Y."/>
            <person name="Jin J."/>
            <person name="Li X.W."/>
            <person name="Jiao Y."/>
            <person name="Zhou C.C."/>
            <person name="Tu T."/>
            <person name="Chai C.Y."/>
            <person name="Gao J.L."/>
            <person name="Fan L.J."/>
            <person name="van de Weg E."/>
            <person name="Wang J.Y."/>
            <person name="Gao Z.S."/>
        </authorList>
    </citation>
    <scope>NUCLEOTIDE SEQUENCE [LARGE SCALE GENOMIC DNA]</scope>
    <source>
        <tissue evidence="1">Leaves</tissue>
    </source>
</reference>
<dbReference type="AlphaFoldDB" id="A0A6A1VBI6"/>
<protein>
    <submittedName>
        <fullName evidence="1">Uncharacterized protein</fullName>
    </submittedName>
</protein>